<evidence type="ECO:0000313" key="2">
    <source>
        <dbReference type="EMBL" id="KGE12287.1"/>
    </source>
</evidence>
<dbReference type="OrthoDB" id="9852784at2"/>
<gene>
    <name evidence="2" type="ORF">DI53_3937</name>
</gene>
<protein>
    <submittedName>
        <fullName evidence="2">Uncharacterized protein</fullName>
    </submittedName>
</protein>
<comment type="caution">
    <text evidence="2">The sequence shown here is derived from an EMBL/GenBank/DDBJ whole genome shotgun (WGS) entry which is preliminary data.</text>
</comment>
<name>A0A0B8SYK7_9SPHI</name>
<dbReference type="EMBL" id="JJMU01000074">
    <property type="protein sequence ID" value="KGE12287.1"/>
    <property type="molecule type" value="Genomic_DNA"/>
</dbReference>
<sequence>MNTENENQQGKKQLIVAFAVVEPFFDVPETNGAEENREDDLTGTEPIDNPLERERENLGIDDVEDSEPVKESDLADLEPIDPNLEEVDDDDYADLEEDEED</sequence>
<feature type="compositionally biased region" description="Acidic residues" evidence="1">
    <location>
        <begin position="74"/>
        <end position="101"/>
    </location>
</feature>
<dbReference type="RefSeq" id="WP_037503832.1">
    <property type="nucleotide sequence ID" value="NZ_JJMU01000074.1"/>
</dbReference>
<reference evidence="3" key="1">
    <citation type="submission" date="2014-04" db="EMBL/GenBank/DDBJ databases">
        <title>Whole-Genome optical mapping and complete genome sequence of Sphingobacterium deserti sp. nov., a new spaces isolated from desert in the west of China.</title>
        <authorList>
            <person name="Teng C."/>
            <person name="Zhou Z."/>
            <person name="Li X."/>
            <person name="Chen M."/>
            <person name="Lin M."/>
            <person name="Wang L."/>
            <person name="Su S."/>
            <person name="Zhang C."/>
            <person name="Zhang W."/>
        </authorList>
    </citation>
    <scope>NUCLEOTIDE SEQUENCE [LARGE SCALE GENOMIC DNA]</scope>
    <source>
        <strain evidence="3">ACCC05744</strain>
    </source>
</reference>
<reference evidence="2 3" key="2">
    <citation type="journal article" date="2015" name="PLoS ONE">
        <title>Whole-Genome Optical Mapping and Finished Genome Sequence of Sphingobacterium deserti sp. nov., a New Species Isolated from the Western Desert of China.</title>
        <authorList>
            <person name="Teng C."/>
            <person name="Zhou Z."/>
            <person name="Molnar I."/>
            <person name="Li X."/>
            <person name="Tang R."/>
            <person name="Chen M."/>
            <person name="Wang L."/>
            <person name="Su S."/>
            <person name="Zhang W."/>
            <person name="Lin M."/>
        </authorList>
    </citation>
    <scope>NUCLEOTIDE SEQUENCE [LARGE SCALE GENOMIC DNA]</scope>
    <source>
        <strain evidence="3">ACCC05744</strain>
    </source>
</reference>
<evidence type="ECO:0000313" key="3">
    <source>
        <dbReference type="Proteomes" id="UP000031802"/>
    </source>
</evidence>
<dbReference type="AlphaFoldDB" id="A0A0B8SYK7"/>
<dbReference type="Proteomes" id="UP000031802">
    <property type="component" value="Unassembled WGS sequence"/>
</dbReference>
<evidence type="ECO:0000256" key="1">
    <source>
        <dbReference type="SAM" id="MobiDB-lite"/>
    </source>
</evidence>
<dbReference type="PATRIC" id="fig|1229276.3.peg.4080"/>
<accession>A0A0B8SYK7</accession>
<feature type="region of interest" description="Disordered" evidence="1">
    <location>
        <begin position="27"/>
        <end position="101"/>
    </location>
</feature>
<organism evidence="2 3">
    <name type="scientific">Sphingobacterium deserti</name>
    <dbReference type="NCBI Taxonomy" id="1229276"/>
    <lineage>
        <taxon>Bacteria</taxon>
        <taxon>Pseudomonadati</taxon>
        <taxon>Bacteroidota</taxon>
        <taxon>Sphingobacteriia</taxon>
        <taxon>Sphingobacteriales</taxon>
        <taxon>Sphingobacteriaceae</taxon>
        <taxon>Sphingobacterium</taxon>
    </lineage>
</organism>
<proteinExistence type="predicted"/>
<keyword evidence="3" id="KW-1185">Reference proteome</keyword>